<dbReference type="Proteomes" id="UP000000539">
    <property type="component" value="Chromosome 19"/>
</dbReference>
<evidence type="ECO:0000313" key="2">
    <source>
        <dbReference type="Proteomes" id="UP000000539"/>
    </source>
</evidence>
<organism evidence="1 2">
    <name type="scientific">Gallus gallus</name>
    <name type="common">Chicken</name>
    <dbReference type="NCBI Taxonomy" id="9031"/>
    <lineage>
        <taxon>Eukaryota</taxon>
        <taxon>Metazoa</taxon>
        <taxon>Chordata</taxon>
        <taxon>Craniata</taxon>
        <taxon>Vertebrata</taxon>
        <taxon>Euteleostomi</taxon>
        <taxon>Archelosauria</taxon>
        <taxon>Archosauria</taxon>
        <taxon>Dinosauria</taxon>
        <taxon>Saurischia</taxon>
        <taxon>Theropoda</taxon>
        <taxon>Coelurosauria</taxon>
        <taxon>Aves</taxon>
        <taxon>Neognathae</taxon>
        <taxon>Galloanserae</taxon>
        <taxon>Galliformes</taxon>
        <taxon>Phasianidae</taxon>
        <taxon>Phasianinae</taxon>
        <taxon>Gallus</taxon>
    </lineage>
</organism>
<dbReference type="Ensembl" id="ENSGALT00010071884.1">
    <property type="protein sequence ID" value="ENSGALP00010044574.1"/>
    <property type="gene ID" value="ENSGALG00010029719.1"/>
</dbReference>
<proteinExistence type="predicted"/>
<evidence type="ECO:0000313" key="1">
    <source>
        <dbReference type="Ensembl" id="ENSGALP00010044574.1"/>
    </source>
</evidence>
<accession>A0A8V1APX3</accession>
<keyword evidence="2" id="KW-1185">Reference proteome</keyword>
<reference evidence="1" key="1">
    <citation type="submission" date="2020-11" db="EMBL/GenBank/DDBJ databases">
        <title>Gallus gallus (Chicken) genome, bGalGal1, GRCg7b, maternal haplotype autosomes + Z &amp; W.</title>
        <authorList>
            <person name="Warren W."/>
            <person name="Formenti G."/>
            <person name="Fedrigo O."/>
            <person name="Haase B."/>
            <person name="Mountcastle J."/>
            <person name="Balacco J."/>
            <person name="Tracey A."/>
            <person name="Schneider V."/>
            <person name="Okimoto R."/>
            <person name="Cheng H."/>
            <person name="Hawken R."/>
            <person name="Howe K."/>
            <person name="Jarvis E.D."/>
        </authorList>
    </citation>
    <scope>NUCLEOTIDE SEQUENCE [LARGE SCALE GENOMIC DNA]</scope>
    <source>
        <strain evidence="1">Broiler</strain>
    </source>
</reference>
<reference evidence="1" key="2">
    <citation type="submission" date="2025-08" db="UniProtKB">
        <authorList>
            <consortium name="Ensembl"/>
        </authorList>
    </citation>
    <scope>IDENTIFICATION</scope>
    <source>
        <strain evidence="1">broiler</strain>
    </source>
</reference>
<protein>
    <submittedName>
        <fullName evidence="1">Uncharacterized protein</fullName>
    </submittedName>
</protein>
<sequence length="104" mass="11002">MQCNRQTPSLQDCGLEGCLMAGDGQWQSLTRIKDSLQCLDVCGDARDPVDADLLNASLLHLLDALAHNVRHLGALTPAASSHSSGLLGLFGPQLVASICPHRSL</sequence>
<name>A0A8V1APX3_CHICK</name>
<dbReference type="GeneTree" id="ENSGT00990000204873"/>
<reference evidence="1" key="3">
    <citation type="submission" date="2025-09" db="UniProtKB">
        <authorList>
            <consortium name="Ensembl"/>
        </authorList>
    </citation>
    <scope>IDENTIFICATION</scope>
    <source>
        <strain evidence="1">broiler</strain>
    </source>
</reference>
<dbReference type="AlphaFoldDB" id="A0A8V1APX3"/>